<dbReference type="SUPFAM" id="SSF49899">
    <property type="entry name" value="Concanavalin A-like lectins/glucanases"/>
    <property type="match status" value="1"/>
</dbReference>
<dbReference type="PANTHER" id="PTHR46708:SF2">
    <property type="entry name" value="FIBRONECTIN TYPE-III DOMAIN-CONTAINING PROTEIN"/>
    <property type="match status" value="1"/>
</dbReference>
<feature type="signal peptide" evidence="3">
    <location>
        <begin position="1"/>
        <end position="22"/>
    </location>
</feature>
<dbReference type="InterPro" id="IPR003961">
    <property type="entry name" value="FN3_dom"/>
</dbReference>
<evidence type="ECO:0000259" key="4">
    <source>
        <dbReference type="PROSITE" id="PS50853"/>
    </source>
</evidence>
<name>A0ABU7XLZ6_9FLAO</name>
<feature type="chain" id="PRO_5045569392" evidence="3">
    <location>
        <begin position="23"/>
        <end position="944"/>
    </location>
</feature>
<evidence type="ECO:0000313" key="5">
    <source>
        <dbReference type="EMBL" id="MEF3831740.1"/>
    </source>
</evidence>
<feature type="compositionally biased region" description="Low complexity" evidence="2">
    <location>
        <begin position="361"/>
        <end position="374"/>
    </location>
</feature>
<accession>A0ABU7XLZ6</accession>
<feature type="domain" description="Fibronectin type-III" evidence="4">
    <location>
        <begin position="724"/>
        <end position="812"/>
    </location>
</feature>
<keyword evidence="3" id="KW-0732">Signal</keyword>
<feature type="region of interest" description="Disordered" evidence="2">
    <location>
        <begin position="361"/>
        <end position="388"/>
    </location>
</feature>
<dbReference type="Pfam" id="PF00041">
    <property type="entry name" value="fn3"/>
    <property type="match status" value="2"/>
</dbReference>
<dbReference type="EMBL" id="JAODOP010000001">
    <property type="protein sequence ID" value="MEF3831740.1"/>
    <property type="molecule type" value="Genomic_DNA"/>
</dbReference>
<feature type="domain" description="Fibronectin type-III" evidence="4">
    <location>
        <begin position="379"/>
        <end position="467"/>
    </location>
</feature>
<evidence type="ECO:0000256" key="3">
    <source>
        <dbReference type="SAM" id="SignalP"/>
    </source>
</evidence>
<keyword evidence="6" id="KW-1185">Reference proteome</keyword>
<reference evidence="5 6" key="1">
    <citation type="submission" date="2022-09" db="EMBL/GenBank/DDBJ databases">
        <title>Genome sequencing of Flavivirga sp. MEBiC05379.</title>
        <authorList>
            <person name="Oh H.-M."/>
            <person name="Kwon K.K."/>
            <person name="Park M.J."/>
            <person name="Yang S.-H."/>
        </authorList>
    </citation>
    <scope>NUCLEOTIDE SEQUENCE [LARGE SCALE GENOMIC DNA]</scope>
    <source>
        <strain evidence="5 6">MEBiC05379</strain>
    </source>
</reference>
<dbReference type="CDD" id="cd00063">
    <property type="entry name" value="FN3"/>
    <property type="match status" value="2"/>
</dbReference>
<sequence length="944" mass="101496">MMITFKKIILLSFLMITGNMIAQSFQDWNRKQAITINSNQIGGATNLTDFPFLVTLDHLNGEIVDGGSNSALNGGGDLRFSSDAAGSNRLAIEVVEFITDATSSNRKCQVWVKIPSLSATADTTIYVWYNKTGETQPAATDTYGSQAVWTNYNFVSHDCITDSSGNKVINQTVAADTADSVFDGTTANFNGTDDRHTIDISDWNLAAGQTITFWANYDNTSSYQRMINLINSTGVVQIMKGDQSLPEDIIFFSSTNIATDGVNGDSRKADLAAQNQWVYIRASTIDLNSGRNYKVNNIDHSTVLPSVHNWTPSTNDNVMTIGARGDNTNHFQGKIASLMISPLQLSDDYAASTYNNQNTPATFATAGAPQAASPSDNQAPTASTLSSSAQTDTTVDLSWTAATDNIAVTGYKVYKDAVLETTLGNVLTYQVTGLTASTAYNFTVTALDAAGNESVVSNTLNITTNNASSFDPDYQAILDEATTQGYTLPSSSDQIIQNAKVVSAKASGVWNLADYILVFTETSSKEFKMINWKNPTQKAIPYQGSSVVSDLVPLLDSSTGLSSNGTRYLSLYNPSQGGVNYTLNNAGIYVNVVTAPSNYFVTAANLGTTNGSLRILQENVSSDQILNGSSVIQDMSGTGLKGISRNSSTNIIFSNDTTTNTVSNGSTSINNNSLSLWGAQWATDESWNRGDAKIGYVIIGADMSANLTDIKTAFDVTSNNDTQSPTAPTLSSTSQTNTTVDLSWTAATDNIAVTGYKVYKDAVLETTLGNVLTYQVTGLTAATAYNFTVTALDAAGNESVVSNTESITTNAVSGGGSGNWTLNNQDVYYNTGNVGIGTNTPDEKLAVNGNIHAKEIRVDLNDWPDYVFTKDHDLLTLKQVKNYIKSKGHLPNIPSAKEVEENGVKLGEMNVKLLEKIEELTLYILHLKNTLDLQKEQIKNLERN</sequence>
<dbReference type="Proteomes" id="UP001337305">
    <property type="component" value="Unassembled WGS sequence"/>
</dbReference>
<organism evidence="5 6">
    <name type="scientific">Flavivirga spongiicola</name>
    <dbReference type="NCBI Taxonomy" id="421621"/>
    <lineage>
        <taxon>Bacteria</taxon>
        <taxon>Pseudomonadati</taxon>
        <taxon>Bacteroidota</taxon>
        <taxon>Flavobacteriia</taxon>
        <taxon>Flavobacteriales</taxon>
        <taxon>Flavobacteriaceae</taxon>
        <taxon>Flavivirga</taxon>
    </lineage>
</organism>
<evidence type="ECO:0000313" key="6">
    <source>
        <dbReference type="Proteomes" id="UP001337305"/>
    </source>
</evidence>
<dbReference type="SUPFAM" id="SSF49265">
    <property type="entry name" value="Fibronectin type III"/>
    <property type="match status" value="2"/>
</dbReference>
<evidence type="ECO:0000256" key="1">
    <source>
        <dbReference type="ARBA" id="ARBA00022737"/>
    </source>
</evidence>
<feature type="compositionally biased region" description="Polar residues" evidence="2">
    <location>
        <begin position="375"/>
        <end position="388"/>
    </location>
</feature>
<keyword evidence="1" id="KW-0677">Repeat</keyword>
<dbReference type="Gene3D" id="2.60.40.10">
    <property type="entry name" value="Immunoglobulins"/>
    <property type="match status" value="2"/>
</dbReference>
<dbReference type="SMART" id="SM00060">
    <property type="entry name" value="FN3"/>
    <property type="match status" value="2"/>
</dbReference>
<comment type="caution">
    <text evidence="5">The sequence shown here is derived from an EMBL/GenBank/DDBJ whole genome shotgun (WGS) entry which is preliminary data.</text>
</comment>
<proteinExistence type="predicted"/>
<gene>
    <name evidence="5" type="ORF">N1F79_01235</name>
</gene>
<dbReference type="RefSeq" id="WP_303308744.1">
    <property type="nucleotide sequence ID" value="NZ_JAODOP010000001.1"/>
</dbReference>
<dbReference type="InterPro" id="IPR013783">
    <property type="entry name" value="Ig-like_fold"/>
</dbReference>
<dbReference type="InterPro" id="IPR050991">
    <property type="entry name" value="ECM_Regulatory_Proteins"/>
</dbReference>
<dbReference type="InterPro" id="IPR036116">
    <property type="entry name" value="FN3_sf"/>
</dbReference>
<protein>
    <submittedName>
        <fullName evidence="5">Fibronectin type III domain-containing protein</fullName>
    </submittedName>
</protein>
<dbReference type="InterPro" id="IPR013320">
    <property type="entry name" value="ConA-like_dom_sf"/>
</dbReference>
<evidence type="ECO:0000256" key="2">
    <source>
        <dbReference type="SAM" id="MobiDB-lite"/>
    </source>
</evidence>
<dbReference type="PANTHER" id="PTHR46708">
    <property type="entry name" value="TENASCIN"/>
    <property type="match status" value="1"/>
</dbReference>
<dbReference type="PROSITE" id="PS50853">
    <property type="entry name" value="FN3"/>
    <property type="match status" value="2"/>
</dbReference>